<dbReference type="InterPro" id="IPR007724">
    <property type="entry name" value="Poly_GlycHdrlase"/>
</dbReference>
<feature type="domain" description="PARG helical" evidence="5">
    <location>
        <begin position="13"/>
        <end position="69"/>
    </location>
</feature>
<evidence type="ECO:0000256" key="2">
    <source>
        <dbReference type="ARBA" id="ARBA00012255"/>
    </source>
</evidence>
<dbReference type="Proteomes" id="UP001162164">
    <property type="component" value="Unassembled WGS sequence"/>
</dbReference>
<protein>
    <recommendedName>
        <fullName evidence="2">poly(ADP-ribose) glycohydrolase</fullName>
        <ecNumber evidence="2">3.2.1.143</ecNumber>
    </recommendedName>
</protein>
<dbReference type="EC" id="3.2.1.143" evidence="2"/>
<name>A0ABQ9J5K8_9CUCU</name>
<reference evidence="6" key="1">
    <citation type="journal article" date="2023" name="Insect Mol. Biol.">
        <title>Genome sequencing provides insights into the evolution of gene families encoding plant cell wall-degrading enzymes in longhorned beetles.</title>
        <authorList>
            <person name="Shin N.R."/>
            <person name="Okamura Y."/>
            <person name="Kirsch R."/>
            <person name="Pauchet Y."/>
        </authorList>
    </citation>
    <scope>NUCLEOTIDE SEQUENCE</scope>
    <source>
        <strain evidence="6">MMC_N1</strain>
    </source>
</reference>
<evidence type="ECO:0000313" key="6">
    <source>
        <dbReference type="EMBL" id="KAJ8973028.1"/>
    </source>
</evidence>
<comment type="similarity">
    <text evidence="1">Belongs to the poly(ADP-ribose) glycohydrolase family.</text>
</comment>
<dbReference type="InterPro" id="IPR046372">
    <property type="entry name" value="PARG_cat_C"/>
</dbReference>
<comment type="caution">
    <text evidence="6">The sequence shown here is derived from an EMBL/GenBank/DDBJ whole genome shotgun (WGS) entry which is preliminary data.</text>
</comment>
<keyword evidence="3" id="KW-0378">Hydrolase</keyword>
<feature type="domain" description="PARG catalytic Macro" evidence="4">
    <location>
        <begin position="78"/>
        <end position="280"/>
    </location>
</feature>
<gene>
    <name evidence="6" type="ORF">NQ317_012633</name>
</gene>
<evidence type="ECO:0000256" key="3">
    <source>
        <dbReference type="ARBA" id="ARBA00022801"/>
    </source>
</evidence>
<organism evidence="6 7">
    <name type="scientific">Molorchus minor</name>
    <dbReference type="NCBI Taxonomy" id="1323400"/>
    <lineage>
        <taxon>Eukaryota</taxon>
        <taxon>Metazoa</taxon>
        <taxon>Ecdysozoa</taxon>
        <taxon>Arthropoda</taxon>
        <taxon>Hexapoda</taxon>
        <taxon>Insecta</taxon>
        <taxon>Pterygota</taxon>
        <taxon>Neoptera</taxon>
        <taxon>Endopterygota</taxon>
        <taxon>Coleoptera</taxon>
        <taxon>Polyphaga</taxon>
        <taxon>Cucujiformia</taxon>
        <taxon>Chrysomeloidea</taxon>
        <taxon>Cerambycidae</taxon>
        <taxon>Lamiinae</taxon>
        <taxon>Monochamini</taxon>
        <taxon>Molorchus</taxon>
    </lineage>
</organism>
<proteinExistence type="inferred from homology"/>
<evidence type="ECO:0000259" key="4">
    <source>
        <dbReference type="Pfam" id="PF05028"/>
    </source>
</evidence>
<sequence length="441" mass="49919">MHFSALFLGKKDSAALYPGVNFVSSGHMLFAAHARPKRQSCVSEKIKCILNYFRRVLDKSPVGVLTFERKFIPQSLIPRWDTQENNLGNTKIHIDSEGTIEENGLGFLQVDFANKNVGGGVLGYGCVQEEIRFVICPELIISRLFVEQLGDHEAVIVSGSEQYSKYSGYGDTFKWEGNNYDTTPHDEYGRRKTTICIIDATRFNKPSDQFYASAILREINKAYVGFSSRDKDNLAPVATGNWGCGAFRGSCELKSLIQLIACSVANRDLVYYSFGNENLRDELYNMHTFLANNRVTVAQLWRFLCGFSTLGLPQEKLYSYIQQALFDITEIKSKQNCKSDSIEDLDLYLPFYPQTSTSSEASEKKQKHRLSAENISPKVTTTDITEIIDIIDGNTNRPKKQNVEVSMSAELDRFKKKDQRQEPSGHLSLIVSHIIIWELKD</sequence>
<accession>A0ABQ9J5K8</accession>
<dbReference type="Pfam" id="PF05028">
    <property type="entry name" value="PARG_cat_C"/>
    <property type="match status" value="1"/>
</dbReference>
<keyword evidence="7" id="KW-1185">Reference proteome</keyword>
<evidence type="ECO:0000313" key="7">
    <source>
        <dbReference type="Proteomes" id="UP001162164"/>
    </source>
</evidence>
<evidence type="ECO:0000256" key="1">
    <source>
        <dbReference type="ARBA" id="ARBA00009545"/>
    </source>
</evidence>
<dbReference type="InterPro" id="IPR048362">
    <property type="entry name" value="PARG_helical"/>
</dbReference>
<dbReference type="EMBL" id="JAPWTJ010001255">
    <property type="protein sequence ID" value="KAJ8973028.1"/>
    <property type="molecule type" value="Genomic_DNA"/>
</dbReference>
<dbReference type="Pfam" id="PF20811">
    <property type="entry name" value="PARG_cat_N"/>
    <property type="match status" value="1"/>
</dbReference>
<evidence type="ECO:0000259" key="5">
    <source>
        <dbReference type="Pfam" id="PF20811"/>
    </source>
</evidence>
<dbReference type="PANTHER" id="PTHR12837">
    <property type="entry name" value="POLY ADP-RIBOSE GLYCOHYDROLASE"/>
    <property type="match status" value="1"/>
</dbReference>
<dbReference type="PANTHER" id="PTHR12837:SF15">
    <property type="entry name" value="POLY(ADP-RIBOSE) GLYCOHYDROLASE"/>
    <property type="match status" value="1"/>
</dbReference>